<gene>
    <name evidence="3" type="ORF">HNR46_002910</name>
</gene>
<organism evidence="3 4">
    <name type="scientific">Haloferula luteola</name>
    <dbReference type="NCBI Taxonomy" id="595692"/>
    <lineage>
        <taxon>Bacteria</taxon>
        <taxon>Pseudomonadati</taxon>
        <taxon>Verrucomicrobiota</taxon>
        <taxon>Verrucomicrobiia</taxon>
        <taxon>Verrucomicrobiales</taxon>
        <taxon>Verrucomicrobiaceae</taxon>
        <taxon>Haloferula</taxon>
    </lineage>
</organism>
<name>A0A840V3V3_9BACT</name>
<dbReference type="Proteomes" id="UP000557717">
    <property type="component" value="Unassembled WGS sequence"/>
</dbReference>
<feature type="domain" description="DR2241 stabilising" evidence="2">
    <location>
        <begin position="4"/>
        <end position="106"/>
    </location>
</feature>
<dbReference type="Gene3D" id="3.30.1360.190">
    <property type="match status" value="1"/>
</dbReference>
<dbReference type="InterPro" id="IPR041346">
    <property type="entry name" value="DR2241_Fer4"/>
</dbReference>
<accession>A0A840V3V3</accession>
<reference evidence="3 4" key="1">
    <citation type="submission" date="2020-08" db="EMBL/GenBank/DDBJ databases">
        <title>Genomic Encyclopedia of Type Strains, Phase IV (KMG-IV): sequencing the most valuable type-strain genomes for metagenomic binning, comparative biology and taxonomic classification.</title>
        <authorList>
            <person name="Goeker M."/>
        </authorList>
    </citation>
    <scope>NUCLEOTIDE SEQUENCE [LARGE SCALE GENOMIC DNA]</scope>
    <source>
        <strain evidence="3 4">YC6886</strain>
    </source>
</reference>
<proteinExistence type="predicted"/>
<dbReference type="InterPro" id="IPR041181">
    <property type="entry name" value="DR2241_middle"/>
</dbReference>
<feature type="domain" description="DR2241 4Fe-4S iron-sulfur cluster binding" evidence="1">
    <location>
        <begin position="110"/>
        <end position="203"/>
    </location>
</feature>
<dbReference type="Gene3D" id="3.30.70.2320">
    <property type="match status" value="1"/>
</dbReference>
<dbReference type="Pfam" id="PF18069">
    <property type="entry name" value="DR2241"/>
    <property type="match status" value="1"/>
</dbReference>
<evidence type="ECO:0000259" key="2">
    <source>
        <dbReference type="Pfam" id="PF18069"/>
    </source>
</evidence>
<evidence type="ECO:0000313" key="4">
    <source>
        <dbReference type="Proteomes" id="UP000557717"/>
    </source>
</evidence>
<evidence type="ECO:0000313" key="3">
    <source>
        <dbReference type="EMBL" id="MBB5352662.1"/>
    </source>
</evidence>
<keyword evidence="4" id="KW-1185">Reference proteome</keyword>
<dbReference type="EMBL" id="JACHFD010000014">
    <property type="protein sequence ID" value="MBB5352662.1"/>
    <property type="molecule type" value="Genomic_DNA"/>
</dbReference>
<dbReference type="RefSeq" id="WP_184019879.1">
    <property type="nucleotide sequence ID" value="NZ_JACHFD010000014.1"/>
</dbReference>
<sequence>MIAERLAQAVRDGIRQIGEVLILPDTAEAPFALCHHRDADQLDRLERHRSPSAARDLSTWAEDGHYRFTKSELSLRRGWLMLLSSAEELRTALDLFYPAGVGLWLASQEGTLDVQHLREKLDRQTGMYRFARHLSAEGAQKLVADVCGPAHCCVKRILWQLDSETPLVDSEASRFPGHLPTGRPAIPLLCREACNHLVAEARRASKAEADARHA</sequence>
<dbReference type="Pfam" id="PF18009">
    <property type="entry name" value="Fer4_23"/>
    <property type="match status" value="1"/>
</dbReference>
<protein>
    <submittedName>
        <fullName evidence="3">Uncharacterized protein</fullName>
    </submittedName>
</protein>
<evidence type="ECO:0000259" key="1">
    <source>
        <dbReference type="Pfam" id="PF18009"/>
    </source>
</evidence>
<dbReference type="AlphaFoldDB" id="A0A840V3V3"/>
<comment type="caution">
    <text evidence="3">The sequence shown here is derived from an EMBL/GenBank/DDBJ whole genome shotgun (WGS) entry which is preliminary data.</text>
</comment>